<gene>
    <name evidence="2" type="ORF">DFH08DRAFT_823695</name>
</gene>
<accession>A0AAD6Z6L0</accession>
<evidence type="ECO:0000313" key="3">
    <source>
        <dbReference type="Proteomes" id="UP001218218"/>
    </source>
</evidence>
<dbReference type="AlphaFoldDB" id="A0AAD6Z6L0"/>
<proteinExistence type="predicted"/>
<dbReference type="Proteomes" id="UP001218218">
    <property type="component" value="Unassembled WGS sequence"/>
</dbReference>
<protein>
    <submittedName>
        <fullName evidence="2">Uncharacterized protein</fullName>
    </submittedName>
</protein>
<evidence type="ECO:0000256" key="1">
    <source>
        <dbReference type="SAM" id="MobiDB-lite"/>
    </source>
</evidence>
<feature type="compositionally biased region" description="Basic and acidic residues" evidence="1">
    <location>
        <begin position="42"/>
        <end position="58"/>
    </location>
</feature>
<sequence>MGCGEDVQRPRPQVGRSRGWGSDMDHVIDGCSSVVRLGDGVCRGEREGERSRQGEGGREGGQCTTSQVSTCRMSSVVPRQGKGKGAREKKAEGQWGWDAATLESGILALRVWVWRRIRQAQYRQCPSHVPIFTSPLFLSSSFSPTIHPTCQQKCGREDYTYVPAILNPVPGPWDLTRSECAIGGTREVLPHARGKRKDVLGGRQRRLACEANEEKEREGQQLGQ</sequence>
<comment type="caution">
    <text evidence="2">The sequence shown here is derived from an EMBL/GenBank/DDBJ whole genome shotgun (WGS) entry which is preliminary data.</text>
</comment>
<name>A0AAD6Z6L0_9AGAR</name>
<keyword evidence="3" id="KW-1185">Reference proteome</keyword>
<dbReference type="EMBL" id="JARIHO010000084">
    <property type="protein sequence ID" value="KAJ7308666.1"/>
    <property type="molecule type" value="Genomic_DNA"/>
</dbReference>
<feature type="region of interest" description="Disordered" evidence="1">
    <location>
        <begin position="1"/>
        <end position="22"/>
    </location>
</feature>
<feature type="region of interest" description="Disordered" evidence="1">
    <location>
        <begin position="42"/>
        <end position="66"/>
    </location>
</feature>
<reference evidence="2" key="1">
    <citation type="submission" date="2023-03" db="EMBL/GenBank/DDBJ databases">
        <title>Massive genome expansion in bonnet fungi (Mycena s.s.) driven by repeated elements and novel gene families across ecological guilds.</title>
        <authorList>
            <consortium name="Lawrence Berkeley National Laboratory"/>
            <person name="Harder C.B."/>
            <person name="Miyauchi S."/>
            <person name="Viragh M."/>
            <person name="Kuo A."/>
            <person name="Thoen E."/>
            <person name="Andreopoulos B."/>
            <person name="Lu D."/>
            <person name="Skrede I."/>
            <person name="Drula E."/>
            <person name="Henrissat B."/>
            <person name="Morin E."/>
            <person name="Kohler A."/>
            <person name="Barry K."/>
            <person name="LaButti K."/>
            <person name="Morin E."/>
            <person name="Salamov A."/>
            <person name="Lipzen A."/>
            <person name="Mereny Z."/>
            <person name="Hegedus B."/>
            <person name="Baldrian P."/>
            <person name="Stursova M."/>
            <person name="Weitz H."/>
            <person name="Taylor A."/>
            <person name="Grigoriev I.V."/>
            <person name="Nagy L.G."/>
            <person name="Martin F."/>
            <person name="Kauserud H."/>
        </authorList>
    </citation>
    <scope>NUCLEOTIDE SEQUENCE</scope>
    <source>
        <strain evidence="2">CBHHK002</strain>
    </source>
</reference>
<organism evidence="2 3">
    <name type="scientific">Mycena albidolilacea</name>
    <dbReference type="NCBI Taxonomy" id="1033008"/>
    <lineage>
        <taxon>Eukaryota</taxon>
        <taxon>Fungi</taxon>
        <taxon>Dikarya</taxon>
        <taxon>Basidiomycota</taxon>
        <taxon>Agaricomycotina</taxon>
        <taxon>Agaricomycetes</taxon>
        <taxon>Agaricomycetidae</taxon>
        <taxon>Agaricales</taxon>
        <taxon>Marasmiineae</taxon>
        <taxon>Mycenaceae</taxon>
        <taxon>Mycena</taxon>
    </lineage>
</organism>
<evidence type="ECO:0000313" key="2">
    <source>
        <dbReference type="EMBL" id="KAJ7308666.1"/>
    </source>
</evidence>